<dbReference type="AlphaFoldDB" id="A0A6C0GCN7"/>
<organism evidence="2 3">
    <name type="scientific">Rhodocytophaga rosea</name>
    <dbReference type="NCBI Taxonomy" id="2704465"/>
    <lineage>
        <taxon>Bacteria</taxon>
        <taxon>Pseudomonadati</taxon>
        <taxon>Bacteroidota</taxon>
        <taxon>Cytophagia</taxon>
        <taxon>Cytophagales</taxon>
        <taxon>Rhodocytophagaceae</taxon>
        <taxon>Rhodocytophaga</taxon>
    </lineage>
</organism>
<feature type="domain" description="HTH-like" evidence="1">
    <location>
        <begin position="1"/>
        <end position="33"/>
    </location>
</feature>
<evidence type="ECO:0000259" key="1">
    <source>
        <dbReference type="Pfam" id="PF13276"/>
    </source>
</evidence>
<evidence type="ECO:0000313" key="3">
    <source>
        <dbReference type="Proteomes" id="UP000480178"/>
    </source>
</evidence>
<accession>A0A6C0GCN7</accession>
<dbReference type="InterPro" id="IPR025948">
    <property type="entry name" value="HTH-like_dom"/>
</dbReference>
<dbReference type="EMBL" id="CP048222">
    <property type="protein sequence ID" value="QHT65749.1"/>
    <property type="molecule type" value="Genomic_DNA"/>
</dbReference>
<keyword evidence="3" id="KW-1185">Reference proteome</keyword>
<dbReference type="Proteomes" id="UP000480178">
    <property type="component" value="Chromosome"/>
</dbReference>
<protein>
    <submittedName>
        <fullName evidence="2">Transposase</fullName>
    </submittedName>
</protein>
<dbReference type="Pfam" id="PF13276">
    <property type="entry name" value="HTH_21"/>
    <property type="match status" value="1"/>
</dbReference>
<dbReference type="KEGG" id="rhoz:GXP67_03235"/>
<gene>
    <name evidence="2" type="ORF">GXP67_03235</name>
</gene>
<proteinExistence type="predicted"/>
<reference evidence="2 3" key="1">
    <citation type="submission" date="2020-01" db="EMBL/GenBank/DDBJ databases">
        <authorList>
            <person name="Kim M.K."/>
        </authorList>
    </citation>
    <scope>NUCLEOTIDE SEQUENCE [LARGE SCALE GENOMIC DNA]</scope>
    <source>
        <strain evidence="2 3">172606-1</strain>
    </source>
</reference>
<sequence length="36" mass="4404">MQDYLRSQGYVVNHKRVRRLLRKMGLMAIFPKPNWT</sequence>
<name>A0A6C0GCN7_9BACT</name>
<dbReference type="RefSeq" id="WP_162441828.1">
    <property type="nucleotide sequence ID" value="NZ_CP048222.1"/>
</dbReference>
<evidence type="ECO:0000313" key="2">
    <source>
        <dbReference type="EMBL" id="QHT65749.1"/>
    </source>
</evidence>